<sequence>MSELLMYSAALPNGSAIKNYTLVFIPHQKIAFDKVLNDLKIYLQEHIIPDHVLIIAGENTRDQFIEFIKEEQALKDIIPTRYHQDNMFTKFVGIYLFNEFGELRLFNGYKVKDGRLFSNLFRIGLTQIFNKGGLISAQESHHFVFPSGKHCDKFLRTGNVLIKSQDIYFIAFNLLNKYKNEYSIIYCDTSSINSLAFALVELKRRLSNNFVCPHIESYGSYKGFEESEFVDRHKALFLISSSTSANIIDRLKDRYVDEDRIVLVFCLAPKKYEKLVMCDLQKDQINQQGIEPFKSYGFNEKCELCDSGSMPVAIQGDVFLLEKPLVNKVIFRTNDAPRNLSEFMETYHHKNTFGVHFIKANYFESSVSSSGSVQFGYEVFFDIQAVFEDLAKGGKMYSGFKDKLDRYIHQYVPSNTRYLIHLNDTGSELFARYLKEKIGSVVKDEFIPELVPMSEIGKMDENKEGAALIICSSMVSGGNLIFVSKEMRKYDKLSLIYLIGFSRTESEDYFSFIKKNLTQGERGTDTNSFYSVEIIHCNNDYRNTSWIIEEDFIRSFLLFSETYGGDDKAYVIDHFKKRLSILAESKRLDKRGLPDGLFYANAYHGNPLRINKNFAFYKFTGYDQQVSQADIYFTISTIINKLRHSKDPSHRLHQTEYVRNLIDPENFSRFNDGIIQACILRAARPSELAYEIDKEISKKFLNIFRPIVLHARDHYGEALLEFLYAICIRKLRLEQEVLKELLAFVREQCKDNKIVMVLCAYISLIQVEKDPEAVKNYKVNYDLL</sequence>
<gene>
    <name evidence="1" type="ORF">A4H97_29435</name>
</gene>
<evidence type="ECO:0000313" key="1">
    <source>
        <dbReference type="EMBL" id="OQP49008.1"/>
    </source>
</evidence>
<dbReference type="Proteomes" id="UP000192610">
    <property type="component" value="Unassembled WGS sequence"/>
</dbReference>
<reference evidence="2" key="1">
    <citation type="submission" date="2016-04" db="EMBL/GenBank/DDBJ databases">
        <authorList>
            <person name="Chen L."/>
            <person name="Zhuang W."/>
            <person name="Wang G."/>
        </authorList>
    </citation>
    <scope>NUCLEOTIDE SEQUENCE [LARGE SCALE GENOMIC DNA]</scope>
    <source>
        <strain evidence="2">17621</strain>
    </source>
</reference>
<comment type="caution">
    <text evidence="1">The sequence shown here is derived from an EMBL/GenBank/DDBJ whole genome shotgun (WGS) entry which is preliminary data.</text>
</comment>
<dbReference type="OrthoDB" id="791936at2"/>
<organism evidence="1 2">
    <name type="scientific">Niastella yeongjuensis</name>
    <dbReference type="NCBI Taxonomy" id="354355"/>
    <lineage>
        <taxon>Bacteria</taxon>
        <taxon>Pseudomonadati</taxon>
        <taxon>Bacteroidota</taxon>
        <taxon>Chitinophagia</taxon>
        <taxon>Chitinophagales</taxon>
        <taxon>Chitinophagaceae</taxon>
        <taxon>Niastella</taxon>
    </lineage>
</organism>
<dbReference type="AlphaFoldDB" id="A0A1V9ES81"/>
<proteinExistence type="predicted"/>
<accession>A0A1V9ES81</accession>
<dbReference type="RefSeq" id="WP_081200499.1">
    <property type="nucleotide sequence ID" value="NZ_FOCZ01000008.1"/>
</dbReference>
<dbReference type="EMBL" id="LVXG01000016">
    <property type="protein sequence ID" value="OQP49008.1"/>
    <property type="molecule type" value="Genomic_DNA"/>
</dbReference>
<keyword evidence="2" id="KW-1185">Reference proteome</keyword>
<name>A0A1V9ES81_9BACT</name>
<evidence type="ECO:0000313" key="2">
    <source>
        <dbReference type="Proteomes" id="UP000192610"/>
    </source>
</evidence>
<protein>
    <submittedName>
        <fullName evidence="1">Uncharacterized protein</fullName>
    </submittedName>
</protein>